<evidence type="ECO:0008006" key="3">
    <source>
        <dbReference type="Google" id="ProtNLM"/>
    </source>
</evidence>
<organism evidence="1 2">
    <name type="scientific">Salinihabitans flavidus</name>
    <dbReference type="NCBI Taxonomy" id="569882"/>
    <lineage>
        <taxon>Bacteria</taxon>
        <taxon>Pseudomonadati</taxon>
        <taxon>Pseudomonadota</taxon>
        <taxon>Alphaproteobacteria</taxon>
        <taxon>Rhodobacterales</taxon>
        <taxon>Roseobacteraceae</taxon>
        <taxon>Salinihabitans</taxon>
    </lineage>
</organism>
<evidence type="ECO:0000313" key="1">
    <source>
        <dbReference type="EMBL" id="SEP27035.1"/>
    </source>
</evidence>
<dbReference type="Proteomes" id="UP000198893">
    <property type="component" value="Unassembled WGS sequence"/>
</dbReference>
<dbReference type="STRING" id="569882.SAMN04490248_1632"/>
<protein>
    <recommendedName>
        <fullName evidence="3">DDE superfamily endonuclease</fullName>
    </recommendedName>
</protein>
<evidence type="ECO:0000313" key="2">
    <source>
        <dbReference type="Proteomes" id="UP000198893"/>
    </source>
</evidence>
<accession>A0A1H8WH89</accession>
<reference evidence="1 2" key="1">
    <citation type="submission" date="2016-10" db="EMBL/GenBank/DDBJ databases">
        <authorList>
            <person name="de Groot N.N."/>
        </authorList>
    </citation>
    <scope>NUCLEOTIDE SEQUENCE [LARGE SCALE GENOMIC DNA]</scope>
    <source>
        <strain evidence="1 2">DSM 27842</strain>
    </source>
</reference>
<dbReference type="OrthoDB" id="565387at2"/>
<name>A0A1H8WH89_9RHOB</name>
<dbReference type="AlphaFoldDB" id="A0A1H8WH89"/>
<keyword evidence="2" id="KW-1185">Reference proteome</keyword>
<proteinExistence type="predicted"/>
<gene>
    <name evidence="1" type="ORF">SAMN04490248_1632</name>
</gene>
<sequence length="86" mass="10319">MIIRDWTPSGAAEFLDVLKELDRRMPEERDVHIFMDNYATHRTPRVNAWLARRPHWHVHFTLIGNLAERRRTLVCQVYPQTNPAQR</sequence>
<dbReference type="EMBL" id="FODS01000063">
    <property type="protein sequence ID" value="SEP27035.1"/>
    <property type="molecule type" value="Genomic_DNA"/>
</dbReference>